<dbReference type="InterPro" id="IPR050639">
    <property type="entry name" value="SSR_resolvase"/>
</dbReference>
<keyword evidence="4" id="KW-1185">Reference proteome</keyword>
<feature type="domain" description="Resolvase/invertase-type recombinase catalytic" evidence="1">
    <location>
        <begin position="1"/>
        <end position="144"/>
    </location>
</feature>
<dbReference type="InterPro" id="IPR006119">
    <property type="entry name" value="Resolv_N"/>
</dbReference>
<dbReference type="Proteomes" id="UP000824334">
    <property type="component" value="Chromosome"/>
</dbReference>
<proteinExistence type="predicted"/>
<organism evidence="3 4">
    <name type="scientific">Brevundimonas nasdae</name>
    <dbReference type="NCBI Taxonomy" id="172043"/>
    <lineage>
        <taxon>Bacteria</taxon>
        <taxon>Pseudomonadati</taxon>
        <taxon>Pseudomonadota</taxon>
        <taxon>Alphaproteobacteria</taxon>
        <taxon>Caulobacterales</taxon>
        <taxon>Caulobacteraceae</taxon>
        <taxon>Brevundimonas</taxon>
    </lineage>
</organism>
<dbReference type="InterPro" id="IPR011109">
    <property type="entry name" value="DNA_bind_recombinase_dom"/>
</dbReference>
<dbReference type="Pfam" id="PF07508">
    <property type="entry name" value="Recombinase"/>
    <property type="match status" value="1"/>
</dbReference>
<dbReference type="EMBL" id="CP080034">
    <property type="protein sequence ID" value="QYC11494.1"/>
    <property type="molecule type" value="Genomic_DNA"/>
</dbReference>
<dbReference type="SMART" id="SM00857">
    <property type="entry name" value="Resolvase"/>
    <property type="match status" value="1"/>
</dbReference>
<evidence type="ECO:0000313" key="4">
    <source>
        <dbReference type="Proteomes" id="UP000824334"/>
    </source>
</evidence>
<gene>
    <name evidence="3" type="ORF">KWG56_05825</name>
</gene>
<feature type="domain" description="Recombinase" evidence="2">
    <location>
        <begin position="174"/>
        <end position="299"/>
    </location>
</feature>
<evidence type="ECO:0000313" key="3">
    <source>
        <dbReference type="EMBL" id="QYC11494.1"/>
    </source>
</evidence>
<dbReference type="PANTHER" id="PTHR30461">
    <property type="entry name" value="DNA-INVERTASE FROM LAMBDOID PROPHAGE"/>
    <property type="match status" value="1"/>
</dbReference>
<protein>
    <submittedName>
        <fullName evidence="3">Recombinase family protein</fullName>
    </submittedName>
</protein>
<dbReference type="PANTHER" id="PTHR30461:SF23">
    <property type="entry name" value="DNA RECOMBINASE-RELATED"/>
    <property type="match status" value="1"/>
</dbReference>
<evidence type="ECO:0000259" key="2">
    <source>
        <dbReference type="PROSITE" id="PS51737"/>
    </source>
</evidence>
<dbReference type="PROSITE" id="PS51736">
    <property type="entry name" value="RECOMBINASES_3"/>
    <property type="match status" value="1"/>
</dbReference>
<evidence type="ECO:0000259" key="1">
    <source>
        <dbReference type="PROSITE" id="PS51736"/>
    </source>
</evidence>
<dbReference type="CDD" id="cd00338">
    <property type="entry name" value="Ser_Recombinase"/>
    <property type="match status" value="1"/>
</dbReference>
<dbReference type="Pfam" id="PF00239">
    <property type="entry name" value="Resolvase"/>
    <property type="match status" value="1"/>
</dbReference>
<dbReference type="PROSITE" id="PS51737">
    <property type="entry name" value="RECOMBINASE_DNA_BIND"/>
    <property type="match status" value="1"/>
</dbReference>
<sequence>MSTEHQKYSTENQADIIAGYAERRGFEIVKTYADQGKSGLRIDGREALKRLLADVQAGRADYDVILVYDVSRWGRFQDADESAYYEYLCREAGISVHYCAEQFENDGSLTATIIKGMKRAMAGEYSRELSAKVFTGQCRLIGLGYRQGGPAGFGLRRQLVDEQRRPKALLDRGEHKSLQTDRVILTAGPQDEIDVVQRIYRMFVLQRRSEREIAVRLNAEGIATDLDRPWTRGTVHQVLTNEKYIGNNVYNRVSFKLKKKRVLNAPDAWVRADGAFQGIVDPEFFAAAQRIISDRTRRFTDEELLERLTELLGRKGCLSGLLIDEVEDMPSSSTYRQRFGTLLRAYQLVGYDTGRDYRYLETNRVLRALHPDVVSRTVAEVERLGGAIRVDPVTDLLTVNDEITVSVTVVRCSQTAAGGLRWKLRLDAGLKPDITIAVRMDATNTVARDYYLLPWLDVGPMGRVRMAEANGIFLDAFRFDDLDAFFELTRRTSIRIAA</sequence>
<accession>A0ABX8TKF8</accession>
<name>A0ABX8TKF8_9CAUL</name>
<dbReference type="RefSeq" id="WP_219354073.1">
    <property type="nucleotide sequence ID" value="NZ_CP080036.1"/>
</dbReference>
<reference evidence="3 4" key="1">
    <citation type="submission" date="2021-07" db="EMBL/GenBank/DDBJ databases">
        <title>Isolation and characterization of bacteria from a gold mining with a capacity of golden bioaccumulation.</title>
        <authorList>
            <person name="Yang X.J."/>
        </authorList>
    </citation>
    <scope>NUCLEOTIDE SEQUENCE [LARGE SCALE GENOMIC DNA]</scope>
    <source>
        <strain evidence="3 4">Au29</strain>
    </source>
</reference>